<keyword evidence="4" id="KW-1185">Reference proteome</keyword>
<feature type="chain" id="PRO_5039698548" evidence="2">
    <location>
        <begin position="22"/>
        <end position="99"/>
    </location>
</feature>
<keyword evidence="2" id="KW-0732">Signal</keyword>
<evidence type="ECO:0000256" key="2">
    <source>
        <dbReference type="SAM" id="SignalP"/>
    </source>
</evidence>
<gene>
    <name evidence="3" type="ORF">FHX74_002324</name>
</gene>
<evidence type="ECO:0000256" key="1">
    <source>
        <dbReference type="SAM" id="MobiDB-lite"/>
    </source>
</evidence>
<feature type="compositionally biased region" description="Low complexity" evidence="1">
    <location>
        <begin position="23"/>
        <end position="34"/>
    </location>
</feature>
<dbReference type="EMBL" id="JACGWT010000003">
    <property type="protein sequence ID" value="MBA8794705.1"/>
    <property type="molecule type" value="Genomic_DNA"/>
</dbReference>
<dbReference type="RefSeq" id="WP_182560247.1">
    <property type="nucleotide sequence ID" value="NZ_JACGWT010000003.1"/>
</dbReference>
<reference evidence="3 4" key="1">
    <citation type="submission" date="2020-07" db="EMBL/GenBank/DDBJ databases">
        <title>Sequencing the genomes of 1000 actinobacteria strains.</title>
        <authorList>
            <person name="Klenk H.-P."/>
        </authorList>
    </citation>
    <scope>NUCLEOTIDE SEQUENCE [LARGE SCALE GENOMIC DNA]</scope>
    <source>
        <strain evidence="3 4">DSM 100723</strain>
    </source>
</reference>
<comment type="caution">
    <text evidence="3">The sequence shown here is derived from an EMBL/GenBank/DDBJ whole genome shotgun (WGS) entry which is preliminary data.</text>
</comment>
<evidence type="ECO:0000313" key="3">
    <source>
        <dbReference type="EMBL" id="MBA8794705.1"/>
    </source>
</evidence>
<feature type="region of interest" description="Disordered" evidence="1">
    <location>
        <begin position="23"/>
        <end position="99"/>
    </location>
</feature>
<dbReference type="Proteomes" id="UP000523079">
    <property type="component" value="Unassembled WGS sequence"/>
</dbReference>
<feature type="compositionally biased region" description="Polar residues" evidence="1">
    <location>
        <begin position="39"/>
        <end position="53"/>
    </location>
</feature>
<protein>
    <submittedName>
        <fullName evidence="3">Uncharacterized protein</fullName>
    </submittedName>
</protein>
<name>A0A7W3IT28_9ACTN</name>
<organism evidence="3 4">
    <name type="scientific">Microlunatus kandeliicorticis</name>
    <dbReference type="NCBI Taxonomy" id="1759536"/>
    <lineage>
        <taxon>Bacteria</taxon>
        <taxon>Bacillati</taxon>
        <taxon>Actinomycetota</taxon>
        <taxon>Actinomycetes</taxon>
        <taxon>Propionibacteriales</taxon>
        <taxon>Propionibacteriaceae</taxon>
        <taxon>Microlunatus</taxon>
    </lineage>
</organism>
<dbReference type="AlphaFoldDB" id="A0A7W3IT28"/>
<evidence type="ECO:0000313" key="4">
    <source>
        <dbReference type="Proteomes" id="UP000523079"/>
    </source>
</evidence>
<sequence length="99" mass="10259">MRTRTPVIGAVAVLVAAGLLAACSGPASPSAGEPRSSEKSSTTPAGKTPSQQPGAPRTGKPADDRIREARSDTQPTGGFTIRHLEDGKIKQIDVPDFKH</sequence>
<proteinExistence type="predicted"/>
<feature type="compositionally biased region" description="Basic and acidic residues" evidence="1">
    <location>
        <begin position="82"/>
        <end position="99"/>
    </location>
</feature>
<dbReference type="PROSITE" id="PS51257">
    <property type="entry name" value="PROKAR_LIPOPROTEIN"/>
    <property type="match status" value="1"/>
</dbReference>
<feature type="compositionally biased region" description="Basic and acidic residues" evidence="1">
    <location>
        <begin position="60"/>
        <end position="71"/>
    </location>
</feature>
<accession>A0A7W3IT28</accession>
<feature type="signal peptide" evidence="2">
    <location>
        <begin position="1"/>
        <end position="21"/>
    </location>
</feature>